<keyword evidence="11" id="KW-0119">Carbohydrate metabolism</keyword>
<keyword evidence="3" id="KW-0964">Secreted</keyword>
<keyword evidence="7" id="KW-0560">Oxidoreductase</keyword>
<dbReference type="RefSeq" id="XP_040775396.1">
    <property type="nucleotide sequence ID" value="XM_040924776.1"/>
</dbReference>
<name>A0A9P5CNY7_CRYP1</name>
<evidence type="ECO:0000256" key="8">
    <source>
        <dbReference type="ARBA" id="ARBA00023008"/>
    </source>
</evidence>
<proteinExistence type="inferred from homology"/>
<evidence type="ECO:0000256" key="5">
    <source>
        <dbReference type="ARBA" id="ARBA00022729"/>
    </source>
</evidence>
<dbReference type="InterPro" id="IPR005103">
    <property type="entry name" value="AA9_LPMO"/>
</dbReference>
<evidence type="ECO:0000259" key="16">
    <source>
        <dbReference type="Pfam" id="PF03443"/>
    </source>
</evidence>
<evidence type="ECO:0000256" key="12">
    <source>
        <dbReference type="ARBA" id="ARBA00023326"/>
    </source>
</evidence>
<reference evidence="17" key="1">
    <citation type="journal article" date="2020" name="Phytopathology">
        <title>Genome sequence of the chestnut blight fungus Cryphonectria parasitica EP155: A fundamental resource for an archetypical invasive plant pathogen.</title>
        <authorList>
            <person name="Crouch J.A."/>
            <person name="Dawe A."/>
            <person name="Aerts A."/>
            <person name="Barry K."/>
            <person name="Churchill A.C.L."/>
            <person name="Grimwood J."/>
            <person name="Hillman B."/>
            <person name="Milgroom M.G."/>
            <person name="Pangilinan J."/>
            <person name="Smith M."/>
            <person name="Salamov A."/>
            <person name="Schmutz J."/>
            <person name="Yadav J."/>
            <person name="Grigoriev I.V."/>
            <person name="Nuss D."/>
        </authorList>
    </citation>
    <scope>NUCLEOTIDE SEQUENCE</scope>
    <source>
        <strain evidence="17">EP155</strain>
    </source>
</reference>
<dbReference type="PANTHER" id="PTHR33353">
    <property type="entry name" value="PUTATIVE (AFU_ORTHOLOGUE AFUA_1G12560)-RELATED"/>
    <property type="match status" value="1"/>
</dbReference>
<dbReference type="PANTHER" id="PTHR33353:SF10">
    <property type="entry name" value="ENDO-BETA-1,4-GLUCANASE D"/>
    <property type="match status" value="1"/>
</dbReference>
<organism evidence="17 18">
    <name type="scientific">Cryphonectria parasitica (strain ATCC 38755 / EP155)</name>
    <dbReference type="NCBI Taxonomy" id="660469"/>
    <lineage>
        <taxon>Eukaryota</taxon>
        <taxon>Fungi</taxon>
        <taxon>Dikarya</taxon>
        <taxon>Ascomycota</taxon>
        <taxon>Pezizomycotina</taxon>
        <taxon>Sordariomycetes</taxon>
        <taxon>Sordariomycetidae</taxon>
        <taxon>Diaporthales</taxon>
        <taxon>Cryphonectriaceae</taxon>
        <taxon>Cryphonectria-Endothia species complex</taxon>
        <taxon>Cryphonectria</taxon>
    </lineage>
</organism>
<keyword evidence="4" id="KW-0479">Metal-binding</keyword>
<dbReference type="Proteomes" id="UP000803844">
    <property type="component" value="Unassembled WGS sequence"/>
</dbReference>
<evidence type="ECO:0000256" key="9">
    <source>
        <dbReference type="ARBA" id="ARBA00023033"/>
    </source>
</evidence>
<dbReference type="EMBL" id="MU032348">
    <property type="protein sequence ID" value="KAF3764435.1"/>
    <property type="molecule type" value="Genomic_DNA"/>
</dbReference>
<dbReference type="GO" id="GO:0004497">
    <property type="term" value="F:monooxygenase activity"/>
    <property type="evidence" value="ECO:0007669"/>
    <property type="project" value="UniProtKB-KW"/>
</dbReference>
<gene>
    <name evidence="17" type="ORF">M406DRAFT_62386</name>
</gene>
<evidence type="ECO:0000256" key="11">
    <source>
        <dbReference type="ARBA" id="ARBA00023277"/>
    </source>
</evidence>
<evidence type="ECO:0000256" key="2">
    <source>
        <dbReference type="ARBA" id="ARBA00004613"/>
    </source>
</evidence>
<accession>A0A9P5CNY7</accession>
<dbReference type="Gene3D" id="2.70.50.70">
    <property type="match status" value="1"/>
</dbReference>
<comment type="subcellular location">
    <subcellularLocation>
        <location evidence="2">Secreted</location>
    </subcellularLocation>
</comment>
<keyword evidence="8" id="KW-0186">Copper</keyword>
<dbReference type="AlphaFoldDB" id="A0A9P5CNY7"/>
<evidence type="ECO:0000256" key="3">
    <source>
        <dbReference type="ARBA" id="ARBA00022525"/>
    </source>
</evidence>
<evidence type="ECO:0000256" key="6">
    <source>
        <dbReference type="ARBA" id="ARBA00023001"/>
    </source>
</evidence>
<comment type="catalytic activity">
    <reaction evidence="14">
        <text>[(1-&gt;4)-beta-D-glucosyl]n+m + reduced acceptor + O2 = 4-dehydro-beta-D-glucosyl-[(1-&gt;4)-beta-D-glucosyl]n-1 + [(1-&gt;4)-beta-D-glucosyl]m + acceptor + H2O.</text>
        <dbReference type="EC" id="1.14.99.56"/>
    </reaction>
</comment>
<evidence type="ECO:0000313" key="18">
    <source>
        <dbReference type="Proteomes" id="UP000803844"/>
    </source>
</evidence>
<feature type="domain" description="Auxiliary Activity family 9 catalytic" evidence="16">
    <location>
        <begin position="13"/>
        <end position="200"/>
    </location>
</feature>
<dbReference type="GeneID" id="63841905"/>
<keyword evidence="17" id="KW-0378">Hydrolase</keyword>
<evidence type="ECO:0000256" key="1">
    <source>
        <dbReference type="ARBA" id="ARBA00001973"/>
    </source>
</evidence>
<keyword evidence="12" id="KW-0624">Polysaccharide degradation</keyword>
<keyword evidence="18" id="KW-1185">Reference proteome</keyword>
<keyword evidence="5" id="KW-0732">Signal</keyword>
<keyword evidence="9" id="KW-0503">Monooxygenase</keyword>
<dbReference type="GO" id="GO:0016787">
    <property type="term" value="F:hydrolase activity"/>
    <property type="evidence" value="ECO:0007669"/>
    <property type="project" value="UniProtKB-KW"/>
</dbReference>
<dbReference type="GO" id="GO:0005576">
    <property type="term" value="C:extracellular region"/>
    <property type="evidence" value="ECO:0007669"/>
    <property type="project" value="UniProtKB-SubCell"/>
</dbReference>
<comment type="caution">
    <text evidence="17">The sequence shown here is derived from an EMBL/GenBank/DDBJ whole genome shotgun (WGS) entry which is preliminary data.</text>
</comment>
<evidence type="ECO:0000313" key="17">
    <source>
        <dbReference type="EMBL" id="KAF3764435.1"/>
    </source>
</evidence>
<dbReference type="EC" id="1.14.99.56" evidence="15"/>
<evidence type="ECO:0000256" key="14">
    <source>
        <dbReference type="ARBA" id="ARBA00045077"/>
    </source>
</evidence>
<comment type="similarity">
    <text evidence="13">Belongs to the polysaccharide monooxygenase AA9 family.</text>
</comment>
<evidence type="ECO:0000256" key="13">
    <source>
        <dbReference type="ARBA" id="ARBA00044502"/>
    </source>
</evidence>
<sequence>MSDPQQWHYGKEKIADWANVRKTTNYQSNGPVTDVTSSQMTCYQLAPGNEGATTVDIQAGSSVAYNVKTSITHPGSFSAWLAKVPAGETAATYDGSGANWFKIYQDHPTFSASGPTWPSQGLTAVNIPIPSCVENGEYLLRAEHIALHSASSVGGAQFYLSCAQVSISGGSGTAQPELVSIPGVYKATDPGILINIYYPVLTNYTAPGPAALQC</sequence>
<evidence type="ECO:0000256" key="15">
    <source>
        <dbReference type="ARBA" id="ARBA00047174"/>
    </source>
</evidence>
<keyword evidence="6" id="KW-0136">Cellulose degradation</keyword>
<comment type="cofactor">
    <cofactor evidence="1">
        <name>Cu(2+)</name>
        <dbReference type="ChEBI" id="CHEBI:29036"/>
    </cofactor>
</comment>
<dbReference type="GO" id="GO:0046872">
    <property type="term" value="F:metal ion binding"/>
    <property type="evidence" value="ECO:0007669"/>
    <property type="project" value="UniProtKB-KW"/>
</dbReference>
<protein>
    <recommendedName>
        <fullName evidence="15">lytic cellulose monooxygenase (C4-dehydrogenating)</fullName>
        <ecNumber evidence="15">1.14.99.56</ecNumber>
    </recommendedName>
</protein>
<keyword evidence="10" id="KW-1015">Disulfide bond</keyword>
<dbReference type="OrthoDB" id="5271017at2759"/>
<evidence type="ECO:0000256" key="4">
    <source>
        <dbReference type="ARBA" id="ARBA00022723"/>
    </source>
</evidence>
<evidence type="ECO:0000256" key="10">
    <source>
        <dbReference type="ARBA" id="ARBA00023157"/>
    </source>
</evidence>
<dbReference type="GO" id="GO:0030245">
    <property type="term" value="P:cellulose catabolic process"/>
    <property type="evidence" value="ECO:0007669"/>
    <property type="project" value="UniProtKB-KW"/>
</dbReference>
<dbReference type="Pfam" id="PF03443">
    <property type="entry name" value="AA9"/>
    <property type="match status" value="1"/>
</dbReference>
<dbReference type="InterPro" id="IPR049892">
    <property type="entry name" value="AA9"/>
</dbReference>
<dbReference type="CDD" id="cd21175">
    <property type="entry name" value="LPMO_AA9"/>
    <property type="match status" value="1"/>
</dbReference>
<evidence type="ECO:0000256" key="7">
    <source>
        <dbReference type="ARBA" id="ARBA00023002"/>
    </source>
</evidence>